<evidence type="ECO:0000313" key="1">
    <source>
        <dbReference type="EMBL" id="KAI4866797.1"/>
    </source>
</evidence>
<dbReference type="Proteomes" id="UP001497700">
    <property type="component" value="Unassembled WGS sequence"/>
</dbReference>
<gene>
    <name evidence="1" type="ORF">F4820DRAFT_446673</name>
</gene>
<reference evidence="1 2" key="1">
    <citation type="journal article" date="2022" name="New Phytol.">
        <title>Ecological generalism drives hyperdiversity of secondary metabolite gene clusters in xylarialean endophytes.</title>
        <authorList>
            <person name="Franco M.E.E."/>
            <person name="Wisecaver J.H."/>
            <person name="Arnold A.E."/>
            <person name="Ju Y.M."/>
            <person name="Slot J.C."/>
            <person name="Ahrendt S."/>
            <person name="Moore L.P."/>
            <person name="Eastman K.E."/>
            <person name="Scott K."/>
            <person name="Konkel Z."/>
            <person name="Mondo S.J."/>
            <person name="Kuo A."/>
            <person name="Hayes R.D."/>
            <person name="Haridas S."/>
            <person name="Andreopoulos B."/>
            <person name="Riley R."/>
            <person name="LaButti K."/>
            <person name="Pangilinan J."/>
            <person name="Lipzen A."/>
            <person name="Amirebrahimi M."/>
            <person name="Yan J."/>
            <person name="Adam C."/>
            <person name="Keymanesh K."/>
            <person name="Ng V."/>
            <person name="Louie K."/>
            <person name="Northen T."/>
            <person name="Drula E."/>
            <person name="Henrissat B."/>
            <person name="Hsieh H.M."/>
            <person name="Youens-Clark K."/>
            <person name="Lutzoni F."/>
            <person name="Miadlikowska J."/>
            <person name="Eastwood D.C."/>
            <person name="Hamelin R.C."/>
            <person name="Grigoriev I.V."/>
            <person name="U'Ren J.M."/>
        </authorList>
    </citation>
    <scope>NUCLEOTIDE SEQUENCE [LARGE SCALE GENOMIC DNA]</scope>
    <source>
        <strain evidence="1 2">CBS 119005</strain>
    </source>
</reference>
<protein>
    <submittedName>
        <fullName evidence="1">Uncharacterized protein</fullName>
    </submittedName>
</protein>
<comment type="caution">
    <text evidence="1">The sequence shown here is derived from an EMBL/GenBank/DDBJ whole genome shotgun (WGS) entry which is preliminary data.</text>
</comment>
<accession>A0ACB9Z504</accession>
<dbReference type="EMBL" id="MU393454">
    <property type="protein sequence ID" value="KAI4866797.1"/>
    <property type="molecule type" value="Genomic_DNA"/>
</dbReference>
<proteinExistence type="predicted"/>
<organism evidence="1 2">
    <name type="scientific">Hypoxylon rubiginosum</name>
    <dbReference type="NCBI Taxonomy" id="110542"/>
    <lineage>
        <taxon>Eukaryota</taxon>
        <taxon>Fungi</taxon>
        <taxon>Dikarya</taxon>
        <taxon>Ascomycota</taxon>
        <taxon>Pezizomycotina</taxon>
        <taxon>Sordariomycetes</taxon>
        <taxon>Xylariomycetidae</taxon>
        <taxon>Xylariales</taxon>
        <taxon>Hypoxylaceae</taxon>
        <taxon>Hypoxylon</taxon>
    </lineage>
</organism>
<name>A0ACB9Z504_9PEZI</name>
<keyword evidence="2" id="KW-1185">Reference proteome</keyword>
<sequence length="464" mass="51484">MTWTETSPGVYSTELGGVEKIYRFFSHLFKPTGREHWGLYCSCTLELGSPLSHSDPAIALRDAWKALRQEFPALAIVPDGLTKKTYVLPDASRVEKWADETFFVDRTDPDAVLASYPARDTPSMYFFPESSQVLFLASHWRIDGLGTCMIMERFFSILAASTPSPAAESWTNDLHRVSPRLEDALGAPTEETPEIHALAQKQIADHHKNAVHAGGIPYLGDATTPPGSPARTFIKFNKETTSALIAACKVRGISVTSAFYAALASAVLSLSQSQDESPEKYTAVMATNMRNYVKPPYNSKDHAVQVYIIGRSPTVDHSCTFDEKTAQFAAYSKDWYNDEFLRAYRVSTRTHYDAMTKRPAPPAGAPPPKPPSGVTLSSLGVIEKLLPSEYEGGVVKVTDFNFGVSMLTRQMLLYVWTFRGKMSFSINYNKAYQDAEATKALLEYIRQVLAKEVGVTLEPEEKVE</sequence>
<evidence type="ECO:0000313" key="2">
    <source>
        <dbReference type="Proteomes" id="UP001497700"/>
    </source>
</evidence>